<evidence type="ECO:0000313" key="3">
    <source>
        <dbReference type="Proteomes" id="UP001455384"/>
    </source>
</evidence>
<protein>
    <submittedName>
        <fullName evidence="2">Uncharacterized protein</fullName>
    </submittedName>
</protein>
<proteinExistence type="predicted"/>
<feature type="transmembrane region" description="Helical" evidence="1">
    <location>
        <begin position="55"/>
        <end position="74"/>
    </location>
</feature>
<accession>A0ABZ3CLK3</accession>
<dbReference type="RefSeq" id="WP_342389315.1">
    <property type="nucleotide sequence ID" value="NZ_CP138333.2"/>
</dbReference>
<keyword evidence="1" id="KW-0472">Membrane</keyword>
<keyword evidence="3" id="KW-1185">Reference proteome</keyword>
<name>A0ABZ3CLK3_9STAP</name>
<organism evidence="2 3">
    <name type="scientific">Salinicoccus bachuensis</name>
    <dbReference type="NCBI Taxonomy" id="3136731"/>
    <lineage>
        <taxon>Bacteria</taxon>
        <taxon>Bacillati</taxon>
        <taxon>Bacillota</taxon>
        <taxon>Bacilli</taxon>
        <taxon>Bacillales</taxon>
        <taxon>Staphylococcaceae</taxon>
        <taxon>Salinicoccus</taxon>
    </lineage>
</organism>
<feature type="transmembrane region" description="Helical" evidence="1">
    <location>
        <begin position="7"/>
        <end position="30"/>
    </location>
</feature>
<evidence type="ECO:0000256" key="1">
    <source>
        <dbReference type="SAM" id="Phobius"/>
    </source>
</evidence>
<gene>
    <name evidence="2" type="ORF">RQP18_06325</name>
</gene>
<evidence type="ECO:0000313" key="2">
    <source>
        <dbReference type="EMBL" id="WZX30807.1"/>
    </source>
</evidence>
<sequence length="82" mass="9013">MKHYTVAVISFSVIFYLTMIIANMVMATVLPSGTEDGWEAAAQHSDQIVVQGSVYTLPLVVAAVIAFGAGYLIFKRFTDRIR</sequence>
<reference evidence="3" key="1">
    <citation type="submission" date="2023-10" db="EMBL/GenBank/DDBJ databases">
        <title>Genome analysis and identification of Salinococcus sp. Bachu38 nov., a PGPR from the rhizosphere of Tamarix.</title>
        <authorList>
            <person name="Liang Z."/>
            <person name="Zhang X."/>
            <person name="Jia J."/>
            <person name="Chen X."/>
            <person name="Wang Y."/>
            <person name="Wang Q."/>
            <person name="Wang R."/>
        </authorList>
    </citation>
    <scope>NUCLEOTIDE SEQUENCE [LARGE SCALE GENOMIC DNA]</scope>
    <source>
        <strain evidence="3">Bachu38</strain>
    </source>
</reference>
<keyword evidence="1" id="KW-0812">Transmembrane</keyword>
<keyword evidence="1" id="KW-1133">Transmembrane helix</keyword>
<dbReference type="Proteomes" id="UP001455384">
    <property type="component" value="Chromosome"/>
</dbReference>
<dbReference type="EMBL" id="CP138333">
    <property type="protein sequence ID" value="WZX30807.1"/>
    <property type="molecule type" value="Genomic_DNA"/>
</dbReference>